<keyword evidence="1" id="KW-1133">Transmembrane helix</keyword>
<dbReference type="KEGG" id="moc:BB934_02910"/>
<dbReference type="AlphaFoldDB" id="A0A1B2EBG4"/>
<sequence>MSPPSGKVNTRIHFSRLALLALTISVLSYAIEDFLIFRVDIWGTWFGDRRVTFVVYMIVLMPLVEEIVRVLLVRVAEKRRWLEQPVSLQTAIFLGALIGTFEWVAKSIWLEPALTRKTILGLITHFSSFPIHIA</sequence>
<gene>
    <name evidence="2" type="ORF">BB934_02910</name>
</gene>
<keyword evidence="1" id="KW-0812">Transmembrane</keyword>
<keyword evidence="1" id="KW-0472">Membrane</keyword>
<dbReference type="EMBL" id="CP016616">
    <property type="protein sequence ID" value="ANY77301.1"/>
    <property type="molecule type" value="Genomic_DNA"/>
</dbReference>
<accession>A0A1B2EBG4</accession>
<organism evidence="2">
    <name type="scientific">Microvirga ossetica</name>
    <dbReference type="NCBI Taxonomy" id="1882682"/>
    <lineage>
        <taxon>Bacteria</taxon>
        <taxon>Pseudomonadati</taxon>
        <taxon>Pseudomonadota</taxon>
        <taxon>Alphaproteobacteria</taxon>
        <taxon>Hyphomicrobiales</taxon>
        <taxon>Methylobacteriaceae</taxon>
        <taxon>Microvirga</taxon>
    </lineage>
</organism>
<dbReference type="RefSeq" id="WP_099508295.1">
    <property type="nucleotide sequence ID" value="NZ_CP016616.1"/>
</dbReference>
<name>A0A1B2EBG4_9HYPH</name>
<feature type="transmembrane region" description="Helical" evidence="1">
    <location>
        <begin position="51"/>
        <end position="72"/>
    </location>
</feature>
<protein>
    <submittedName>
        <fullName evidence="2">Uncharacterized protein</fullName>
    </submittedName>
</protein>
<reference evidence="2" key="1">
    <citation type="submission" date="2016-07" db="EMBL/GenBank/DDBJ databases">
        <title>Microvirga ossetica sp. nov. a new species of rhizobia isolated from root nodules of the legume species Vicia alpestris Steven originated from North Ossetia region in the Caucasus.</title>
        <authorList>
            <person name="Safronova V.I."/>
            <person name="Kuznetsova I.G."/>
            <person name="Sazanova A.L."/>
            <person name="Belimov A."/>
            <person name="Andronov E."/>
            <person name="Osledkin Y.S."/>
            <person name="Onishchuk O.P."/>
            <person name="Kurchak O.N."/>
            <person name="Shaposhnikov A.I."/>
            <person name="Willems A."/>
            <person name="Tikhonovich I.A."/>
        </authorList>
    </citation>
    <scope>NUCLEOTIDE SEQUENCE [LARGE SCALE GENOMIC DNA]</scope>
    <source>
        <strain evidence="2">V5/3M</strain>
    </source>
</reference>
<evidence type="ECO:0000313" key="2">
    <source>
        <dbReference type="EMBL" id="ANY77301.1"/>
    </source>
</evidence>
<feature type="transmembrane region" description="Helical" evidence="1">
    <location>
        <begin position="12"/>
        <end position="31"/>
    </location>
</feature>
<evidence type="ECO:0000256" key="1">
    <source>
        <dbReference type="SAM" id="Phobius"/>
    </source>
</evidence>
<proteinExistence type="predicted"/>